<accession>A0A7X1B3X0</accession>
<gene>
    <name evidence="7" type="ORF">H5P27_03355</name>
</gene>
<keyword evidence="8" id="KW-1185">Reference proteome</keyword>
<dbReference type="InterPro" id="IPR005495">
    <property type="entry name" value="LptG/LptF_permease"/>
</dbReference>
<evidence type="ECO:0000256" key="4">
    <source>
        <dbReference type="ARBA" id="ARBA00022989"/>
    </source>
</evidence>
<proteinExistence type="predicted"/>
<comment type="subcellular location">
    <subcellularLocation>
        <location evidence="1">Cell membrane</location>
        <topology evidence="1">Multi-pass membrane protein</topology>
    </subcellularLocation>
</comment>
<evidence type="ECO:0000256" key="1">
    <source>
        <dbReference type="ARBA" id="ARBA00004651"/>
    </source>
</evidence>
<protein>
    <submittedName>
        <fullName evidence="7">LptF/LptG family permease</fullName>
    </submittedName>
</protein>
<keyword evidence="4 6" id="KW-1133">Transmembrane helix</keyword>
<dbReference type="GO" id="GO:0043190">
    <property type="term" value="C:ATP-binding cassette (ABC) transporter complex"/>
    <property type="evidence" value="ECO:0007669"/>
    <property type="project" value="TreeGrafter"/>
</dbReference>
<evidence type="ECO:0000313" key="7">
    <source>
        <dbReference type="EMBL" id="MBC2605072.1"/>
    </source>
</evidence>
<dbReference type="PANTHER" id="PTHR33529:SF6">
    <property type="entry name" value="YJGP_YJGQ FAMILY PERMEASE"/>
    <property type="match status" value="1"/>
</dbReference>
<feature type="transmembrane region" description="Helical" evidence="6">
    <location>
        <begin position="97"/>
        <end position="118"/>
    </location>
</feature>
<reference evidence="7 8" key="1">
    <citation type="submission" date="2020-07" db="EMBL/GenBank/DDBJ databases">
        <authorList>
            <person name="Feng X."/>
        </authorList>
    </citation>
    <scope>NUCLEOTIDE SEQUENCE [LARGE SCALE GENOMIC DNA]</scope>
    <source>
        <strain evidence="7 8">JCM23202</strain>
    </source>
</reference>
<feature type="transmembrane region" description="Helical" evidence="6">
    <location>
        <begin position="319"/>
        <end position="337"/>
    </location>
</feature>
<feature type="transmembrane region" description="Helical" evidence="6">
    <location>
        <begin position="286"/>
        <end position="307"/>
    </location>
</feature>
<sequence length="370" mass="42094">MFSVADRYVFIEWAKAFVLVLGSMFGLLILFEIQDSFTELVGYGASTGQIFYYYAILVPSFLTVTLPASVLVSILYSLGQLHRSNEFVALRAAGLSVFRVTRTIWLASLMISAGLWYLNSSLIPWSVEQSDTLIKNIRLSSEAKTKNTEEVGIIEALAFDNRTESRMWFINRYSEYKNEAYGITVYIMDDQRREVRRVMARYGWYNEEEQYWSLFDGRERIYDPDTGREQWPPFERLEAKNLTDDPTLMLLFGKRPKDLSFLQLKRITDNFTQEDNPSVLAYEARLHALMASAASCLIVAGIAIPFAVSGVRTNPAVGVTKSIGLFFAFYILTSILNALGREGALSPEVAAWTPMVLMIVLAYVLLRRVR</sequence>
<evidence type="ECO:0000256" key="3">
    <source>
        <dbReference type="ARBA" id="ARBA00022692"/>
    </source>
</evidence>
<evidence type="ECO:0000256" key="6">
    <source>
        <dbReference type="SAM" id="Phobius"/>
    </source>
</evidence>
<evidence type="ECO:0000256" key="5">
    <source>
        <dbReference type="ARBA" id="ARBA00023136"/>
    </source>
</evidence>
<feature type="transmembrane region" description="Helical" evidence="6">
    <location>
        <begin position="51"/>
        <end position="76"/>
    </location>
</feature>
<dbReference type="GO" id="GO:0015920">
    <property type="term" value="P:lipopolysaccharide transport"/>
    <property type="evidence" value="ECO:0007669"/>
    <property type="project" value="TreeGrafter"/>
</dbReference>
<keyword evidence="3 6" id="KW-0812">Transmembrane</keyword>
<feature type="transmembrane region" description="Helical" evidence="6">
    <location>
        <begin position="349"/>
        <end position="366"/>
    </location>
</feature>
<comment type="caution">
    <text evidence="7">The sequence shown here is derived from an EMBL/GenBank/DDBJ whole genome shotgun (WGS) entry which is preliminary data.</text>
</comment>
<evidence type="ECO:0000313" key="8">
    <source>
        <dbReference type="Proteomes" id="UP000526501"/>
    </source>
</evidence>
<dbReference type="AlphaFoldDB" id="A0A7X1B3X0"/>
<keyword evidence="5 6" id="KW-0472">Membrane</keyword>
<organism evidence="7 8">
    <name type="scientific">Pelagicoccus albus</name>
    <dbReference type="NCBI Taxonomy" id="415222"/>
    <lineage>
        <taxon>Bacteria</taxon>
        <taxon>Pseudomonadati</taxon>
        <taxon>Verrucomicrobiota</taxon>
        <taxon>Opitutia</taxon>
        <taxon>Puniceicoccales</taxon>
        <taxon>Pelagicoccaceae</taxon>
        <taxon>Pelagicoccus</taxon>
    </lineage>
</organism>
<dbReference type="RefSeq" id="WP_185658953.1">
    <property type="nucleotide sequence ID" value="NZ_CAWPOO010000005.1"/>
</dbReference>
<name>A0A7X1B3X0_9BACT</name>
<dbReference type="PANTHER" id="PTHR33529">
    <property type="entry name" value="SLR0882 PROTEIN-RELATED"/>
    <property type="match status" value="1"/>
</dbReference>
<evidence type="ECO:0000256" key="2">
    <source>
        <dbReference type="ARBA" id="ARBA00022475"/>
    </source>
</evidence>
<feature type="transmembrane region" description="Helical" evidence="6">
    <location>
        <begin position="12"/>
        <end position="31"/>
    </location>
</feature>
<dbReference type="Pfam" id="PF03739">
    <property type="entry name" value="LptF_LptG"/>
    <property type="match status" value="1"/>
</dbReference>
<dbReference type="Proteomes" id="UP000526501">
    <property type="component" value="Unassembled WGS sequence"/>
</dbReference>
<dbReference type="EMBL" id="JACHVC010000005">
    <property type="protein sequence ID" value="MBC2605072.1"/>
    <property type="molecule type" value="Genomic_DNA"/>
</dbReference>
<keyword evidence="2" id="KW-1003">Cell membrane</keyword>